<protein>
    <submittedName>
        <fullName evidence="1">Uncharacterized protein</fullName>
    </submittedName>
</protein>
<organism evidence="1 2">
    <name type="scientific">Pseudomonas chlororaphis</name>
    <dbReference type="NCBI Taxonomy" id="587753"/>
    <lineage>
        <taxon>Bacteria</taxon>
        <taxon>Pseudomonadati</taxon>
        <taxon>Pseudomonadota</taxon>
        <taxon>Gammaproteobacteria</taxon>
        <taxon>Pseudomonadales</taxon>
        <taxon>Pseudomonadaceae</taxon>
        <taxon>Pseudomonas</taxon>
    </lineage>
</organism>
<reference evidence="1 2" key="1">
    <citation type="journal article" date="2015" name="Mol. Plant Microbe Interact.">
        <title>Comparative Genomic Analysis of Pseudomonas chlororaphis PCL1606 Reveals New Insight into Antifungal Compounds Involved in Biocontrol.</title>
        <authorList>
            <person name="Calderon C.E."/>
            <person name="Ramos C."/>
            <person name="de Vicente A."/>
            <person name="Cazorla F.M."/>
        </authorList>
    </citation>
    <scope>NUCLEOTIDE SEQUENCE [LARGE SCALE GENOMIC DNA]</scope>
    <source>
        <strain evidence="1 2">PCL1606</strain>
    </source>
</reference>
<dbReference type="EMBL" id="CP011110">
    <property type="protein sequence ID" value="AKA22087.1"/>
    <property type="molecule type" value="Genomic_DNA"/>
</dbReference>
<name>A0A0D5XTL7_9PSED</name>
<proteinExistence type="predicted"/>
<dbReference type="AlphaFoldDB" id="A0A0D5XTL7"/>
<dbReference type="Proteomes" id="UP000032748">
    <property type="component" value="Chromosome"/>
</dbReference>
<dbReference type="KEGG" id="pcz:PCL1606_06320"/>
<accession>A0A0D5XTL7</accession>
<gene>
    <name evidence="1" type="ORF">PCL1606_06320</name>
</gene>
<sequence length="38" mass="4123">MLETRRLCVRPSVVGLIAIGKCICRKSTDVSSNQSSTI</sequence>
<dbReference type="PATRIC" id="fig|587753.10.peg.633"/>
<evidence type="ECO:0000313" key="2">
    <source>
        <dbReference type="Proteomes" id="UP000032748"/>
    </source>
</evidence>
<evidence type="ECO:0000313" key="1">
    <source>
        <dbReference type="EMBL" id="AKA22087.1"/>
    </source>
</evidence>